<protein>
    <submittedName>
        <fullName evidence="1">DUF354 domain-containing protein</fullName>
    </submittedName>
</protein>
<reference evidence="1 2" key="1">
    <citation type="submission" date="2020-02" db="EMBL/GenBank/DDBJ databases">
        <title>Albibacoteraceae fam. nov., the first described family within the subdivision 4 Verrucomicrobia.</title>
        <authorList>
            <person name="Xi F."/>
        </authorList>
    </citation>
    <scope>NUCLEOTIDE SEQUENCE [LARGE SCALE GENOMIC DNA]</scope>
    <source>
        <strain evidence="1 2">CK1056</strain>
    </source>
</reference>
<dbReference type="RefSeq" id="WP_163964334.1">
    <property type="nucleotide sequence ID" value="NZ_JAAGNX010000002.1"/>
</dbReference>
<gene>
    <name evidence="1" type="ORF">G0Q06_08310</name>
</gene>
<dbReference type="Pfam" id="PF04007">
    <property type="entry name" value="DUF354"/>
    <property type="match status" value="1"/>
</dbReference>
<evidence type="ECO:0000313" key="2">
    <source>
        <dbReference type="Proteomes" id="UP000478417"/>
    </source>
</evidence>
<dbReference type="AlphaFoldDB" id="A0A6B2M2M6"/>
<dbReference type="SUPFAM" id="SSF53756">
    <property type="entry name" value="UDP-Glycosyltransferase/glycogen phosphorylase"/>
    <property type="match status" value="1"/>
</dbReference>
<dbReference type="PANTHER" id="PTHR39662:SF1">
    <property type="entry name" value="DUF354 DOMAIN-CONTAINING PROTEIN"/>
    <property type="match status" value="1"/>
</dbReference>
<evidence type="ECO:0000313" key="1">
    <source>
        <dbReference type="EMBL" id="NDV62449.1"/>
    </source>
</evidence>
<dbReference type="Gene3D" id="3.40.50.2000">
    <property type="entry name" value="Glycogen Phosphorylase B"/>
    <property type="match status" value="2"/>
</dbReference>
<dbReference type="InterPro" id="IPR007152">
    <property type="entry name" value="DUF354"/>
</dbReference>
<dbReference type="EMBL" id="JAAGNX010000002">
    <property type="protein sequence ID" value="NDV62449.1"/>
    <property type="molecule type" value="Genomic_DNA"/>
</dbReference>
<dbReference type="Proteomes" id="UP000478417">
    <property type="component" value="Unassembled WGS sequence"/>
</dbReference>
<dbReference type="PANTHER" id="PTHR39662">
    <property type="entry name" value="DUF354 DOMAIN-CONTAINING PROTEIN-RELATED"/>
    <property type="match status" value="1"/>
</dbReference>
<name>A0A6B2M2M6_9BACT</name>
<sequence length="345" mass="39848">MRILIEAHHPGDIHFWKYPVQELQDRGHKVLMLGRDRDVMRRLVEAYDWIPHKIPKRSSNRNRFPLKEMLSRQWAVAQAVHRFRPDIVSSLFGSYCQSAGMMGCPNIIFTDSEFQHFNHRIAHPFADAVYTPYCFWKDLGSKQVHYNGIHELAFLDGRRFVPDQKVLENHGNLVPGKYVVIRLSAWNTFHDINHQGIGKAVFEFINRFKDTWQIVISAEENQLPEELRQYAMPVPPEDFHHVLGFARFVLTEGASTASEAACLGIPTVYINSTEPRGYLQMLEDRYGLVQNFREAGMGMPAAINWLSSLDDSSMVKMRANRQKLIEDHCDVTKFVVNVLEGAHKE</sequence>
<keyword evidence="2" id="KW-1185">Reference proteome</keyword>
<accession>A0A6B2M2M6</accession>
<comment type="caution">
    <text evidence="1">The sequence shown here is derived from an EMBL/GenBank/DDBJ whole genome shotgun (WGS) entry which is preliminary data.</text>
</comment>
<proteinExistence type="predicted"/>
<organism evidence="1 2">
    <name type="scientific">Oceanipulchritudo coccoides</name>
    <dbReference type="NCBI Taxonomy" id="2706888"/>
    <lineage>
        <taxon>Bacteria</taxon>
        <taxon>Pseudomonadati</taxon>
        <taxon>Verrucomicrobiota</taxon>
        <taxon>Opitutia</taxon>
        <taxon>Puniceicoccales</taxon>
        <taxon>Oceanipulchritudinaceae</taxon>
        <taxon>Oceanipulchritudo</taxon>
    </lineage>
</organism>
<dbReference type="PIRSF" id="PIRSF005357">
    <property type="entry name" value="UCP005357"/>
    <property type="match status" value="1"/>
</dbReference>